<dbReference type="InterPro" id="IPR002049">
    <property type="entry name" value="LE_dom"/>
</dbReference>
<dbReference type="InterPro" id="IPR001791">
    <property type="entry name" value="Laminin_G"/>
</dbReference>
<dbReference type="Pfam" id="PF02210">
    <property type="entry name" value="Laminin_G_2"/>
    <property type="match status" value="1"/>
</dbReference>
<feature type="disulfide bond" evidence="12">
    <location>
        <begin position="457"/>
        <end position="469"/>
    </location>
</feature>
<feature type="disulfide bond" evidence="12">
    <location>
        <begin position="1221"/>
        <end position="1230"/>
    </location>
</feature>
<keyword evidence="4 14" id="KW-0732">Signal</keyword>
<dbReference type="GO" id="GO:0007411">
    <property type="term" value="P:axon guidance"/>
    <property type="evidence" value="ECO:0007669"/>
    <property type="project" value="TreeGrafter"/>
</dbReference>
<feature type="domain" description="Laminin N-terminal" evidence="18">
    <location>
        <begin position="31"/>
        <end position="275"/>
    </location>
</feature>
<dbReference type="GO" id="GO:0009888">
    <property type="term" value="P:tissue development"/>
    <property type="evidence" value="ECO:0007669"/>
    <property type="project" value="TreeGrafter"/>
</dbReference>
<dbReference type="InterPro" id="IPR013320">
    <property type="entry name" value="ConA-like_dom_sf"/>
</dbReference>
<dbReference type="InterPro" id="IPR000034">
    <property type="entry name" value="Laminin_IV"/>
</dbReference>
<dbReference type="Pfam" id="PF24973">
    <property type="entry name" value="EGF_LMN_ATRN"/>
    <property type="match status" value="2"/>
</dbReference>
<dbReference type="EMBL" id="JARKIK010000038">
    <property type="protein sequence ID" value="KAK8738880.1"/>
    <property type="molecule type" value="Genomic_DNA"/>
</dbReference>
<dbReference type="PRINTS" id="PR00011">
    <property type="entry name" value="EGFLAMININ"/>
</dbReference>
<dbReference type="SUPFAM" id="SSF57196">
    <property type="entry name" value="EGF/Laminin"/>
    <property type="match status" value="14"/>
</dbReference>
<dbReference type="InterPro" id="IPR009254">
    <property type="entry name" value="Laminin_aI"/>
</dbReference>
<feature type="disulfide bond" evidence="12">
    <location>
        <begin position="1003"/>
        <end position="1015"/>
    </location>
</feature>
<dbReference type="PANTHER" id="PTHR10574:SF436">
    <property type="entry name" value="LAMININ SUBUNIT ALPHA-2"/>
    <property type="match status" value="1"/>
</dbReference>
<dbReference type="SUPFAM" id="SSF49899">
    <property type="entry name" value="Concanavalin A-like lectins/glucanases"/>
    <property type="match status" value="2"/>
</dbReference>
<evidence type="ECO:0000256" key="11">
    <source>
        <dbReference type="ARBA" id="ARBA00023292"/>
    </source>
</evidence>
<evidence type="ECO:0000256" key="8">
    <source>
        <dbReference type="ARBA" id="ARBA00023054"/>
    </source>
</evidence>
<feature type="disulfide bond" evidence="12">
    <location>
        <begin position="929"/>
        <end position="938"/>
    </location>
</feature>
<dbReference type="Pfam" id="PF00054">
    <property type="entry name" value="Laminin_G_1"/>
    <property type="match status" value="1"/>
</dbReference>
<comment type="subcellular location">
    <subcellularLocation>
        <location evidence="1">Secreted</location>
        <location evidence="1">Extracellular space</location>
        <location evidence="1">Extracellular matrix</location>
        <location evidence="1">Basement membrane</location>
    </subcellularLocation>
</comment>
<evidence type="ECO:0000256" key="12">
    <source>
        <dbReference type="PROSITE-ProRule" id="PRU00460"/>
    </source>
</evidence>
<organism evidence="19 20">
    <name type="scientific">Cherax quadricarinatus</name>
    <name type="common">Australian red claw crayfish</name>
    <dbReference type="NCBI Taxonomy" id="27406"/>
    <lineage>
        <taxon>Eukaryota</taxon>
        <taxon>Metazoa</taxon>
        <taxon>Ecdysozoa</taxon>
        <taxon>Arthropoda</taxon>
        <taxon>Crustacea</taxon>
        <taxon>Multicrustacea</taxon>
        <taxon>Malacostraca</taxon>
        <taxon>Eumalacostraca</taxon>
        <taxon>Eucarida</taxon>
        <taxon>Decapoda</taxon>
        <taxon>Pleocyemata</taxon>
        <taxon>Astacidea</taxon>
        <taxon>Parastacoidea</taxon>
        <taxon>Parastacidae</taxon>
        <taxon>Cherax</taxon>
    </lineage>
</organism>
<keyword evidence="7" id="KW-0130">Cell adhesion</keyword>
<dbReference type="SMART" id="SM00181">
    <property type="entry name" value="EGF"/>
    <property type="match status" value="12"/>
</dbReference>
<feature type="domain" description="Laminin EGF-like" evidence="16">
    <location>
        <begin position="908"/>
        <end position="954"/>
    </location>
</feature>
<dbReference type="GO" id="GO:0005604">
    <property type="term" value="C:basement membrane"/>
    <property type="evidence" value="ECO:0007669"/>
    <property type="project" value="UniProtKB-SubCell"/>
</dbReference>
<feature type="domain" description="Laminin EGF-like" evidence="16">
    <location>
        <begin position="1052"/>
        <end position="1099"/>
    </location>
</feature>
<feature type="chain" id="PRO_5043441188" description="Laminin subunit alpha-2" evidence="14">
    <location>
        <begin position="18"/>
        <end position="2684"/>
    </location>
</feature>
<evidence type="ECO:0000256" key="4">
    <source>
        <dbReference type="ARBA" id="ARBA00022729"/>
    </source>
</evidence>
<dbReference type="Proteomes" id="UP001445076">
    <property type="component" value="Unassembled WGS sequence"/>
</dbReference>
<dbReference type="GO" id="GO:0045995">
    <property type="term" value="P:regulation of embryonic development"/>
    <property type="evidence" value="ECO:0007669"/>
    <property type="project" value="InterPro"/>
</dbReference>
<dbReference type="Gene3D" id="2.60.120.260">
    <property type="entry name" value="Galactose-binding domain-like"/>
    <property type="match status" value="1"/>
</dbReference>
<feature type="disulfide bond" evidence="12">
    <location>
        <begin position="1193"/>
        <end position="1205"/>
    </location>
</feature>
<evidence type="ECO:0000259" key="17">
    <source>
        <dbReference type="PROSITE" id="PS51115"/>
    </source>
</evidence>
<dbReference type="Pfam" id="PF00053">
    <property type="entry name" value="EGF_laminin"/>
    <property type="match status" value="14"/>
</dbReference>
<evidence type="ECO:0000259" key="15">
    <source>
        <dbReference type="PROSITE" id="PS50025"/>
    </source>
</evidence>
<dbReference type="FunFam" id="2.10.25.10:FF:000065">
    <property type="entry name" value="Laminin subunit beta 1"/>
    <property type="match status" value="1"/>
</dbReference>
<dbReference type="FunFam" id="2.10.25.10:FF:000082">
    <property type="entry name" value="Laminin subunit alpha 1"/>
    <property type="match status" value="1"/>
</dbReference>
<dbReference type="FunFam" id="2.10.25.10:FF:000130">
    <property type="entry name" value="Laminin subunit beta 1"/>
    <property type="match status" value="1"/>
</dbReference>
<dbReference type="FunFam" id="2.10.25.10:FF:000069">
    <property type="entry name" value="Laminin subunit alpha 1"/>
    <property type="match status" value="1"/>
</dbReference>
<evidence type="ECO:0000256" key="14">
    <source>
        <dbReference type="SAM" id="SignalP"/>
    </source>
</evidence>
<dbReference type="Pfam" id="PF00055">
    <property type="entry name" value="Laminin_N"/>
    <property type="match status" value="1"/>
</dbReference>
<evidence type="ECO:0000313" key="20">
    <source>
        <dbReference type="Proteomes" id="UP001445076"/>
    </source>
</evidence>
<comment type="caution">
    <text evidence="19">The sequence shown here is derived from an EMBL/GenBank/DDBJ whole genome shotgun (WGS) entry which is preliminary data.</text>
</comment>
<accession>A0AAW0XGT0</accession>
<feature type="disulfide bond" evidence="12">
    <location>
        <begin position="1054"/>
        <end position="1071"/>
    </location>
</feature>
<feature type="disulfide bond" evidence="12">
    <location>
        <begin position="1100"/>
        <end position="1117"/>
    </location>
</feature>
<feature type="domain" description="Laminin EGF-like" evidence="16">
    <location>
        <begin position="1538"/>
        <end position="1584"/>
    </location>
</feature>
<dbReference type="GO" id="GO:0009887">
    <property type="term" value="P:animal organ morphogenesis"/>
    <property type="evidence" value="ECO:0007669"/>
    <property type="project" value="TreeGrafter"/>
</dbReference>
<dbReference type="FunFam" id="2.60.120.260:FF:000017">
    <property type="entry name" value="Laminin subunit alpha 2"/>
    <property type="match status" value="1"/>
</dbReference>
<keyword evidence="6" id="KW-0084">Basement membrane</keyword>
<evidence type="ECO:0000256" key="9">
    <source>
        <dbReference type="ARBA" id="ARBA00023157"/>
    </source>
</evidence>
<feature type="disulfide bond" evidence="12">
    <location>
        <begin position="1024"/>
        <end position="1033"/>
    </location>
</feature>
<dbReference type="CDD" id="cd00110">
    <property type="entry name" value="LamG"/>
    <property type="match status" value="2"/>
</dbReference>
<comment type="caution">
    <text evidence="12">Lacks conserved residue(s) required for the propagation of feature annotation.</text>
</comment>
<evidence type="ECO:0000256" key="2">
    <source>
        <dbReference type="ARBA" id="ARBA00022525"/>
    </source>
</evidence>
<feature type="coiled-coil region" evidence="13">
    <location>
        <begin position="1870"/>
        <end position="1897"/>
    </location>
</feature>
<feature type="domain" description="Laminin EGF-like" evidence="16">
    <location>
        <begin position="1100"/>
        <end position="1146"/>
    </location>
</feature>
<keyword evidence="5" id="KW-0677">Repeat</keyword>
<feature type="domain" description="Laminin EGF-like" evidence="16">
    <location>
        <begin position="1147"/>
        <end position="1192"/>
    </location>
</feature>
<feature type="disulfide bond" evidence="12">
    <location>
        <begin position="1005"/>
        <end position="1022"/>
    </location>
</feature>
<gene>
    <name evidence="19" type="ORF">OTU49_003716</name>
</gene>
<dbReference type="Pfam" id="PF06008">
    <property type="entry name" value="Laminin_I"/>
    <property type="match status" value="1"/>
</dbReference>
<dbReference type="PROSITE" id="PS50025">
    <property type="entry name" value="LAM_G_DOMAIN"/>
    <property type="match status" value="2"/>
</dbReference>
<dbReference type="FunFam" id="2.10.25.10:FF:000135">
    <property type="entry name" value="Laminin subunit beta 4"/>
    <property type="match status" value="1"/>
</dbReference>
<keyword evidence="10" id="KW-0325">Glycoprotein</keyword>
<keyword evidence="11 12" id="KW-0424">Laminin EGF-like domain</keyword>
<sequence>MFYLLLGTLFLWVSCAAQHRPGETNGDSTIAEKGLFPHVINLATRARIAANATCGEDGPEVYCKLTDHSGNRAPQCGVCDARSPDPTRQHPITNAIDGTHSWWQSPTLAAGRKYQWVTITLDLEQVYQVAYVIVKSAVSPRPGNWVLERSLDGRAFHPWQYYALSDAECLTAFGVLPTQGRPTYTSDTQVICTSYFSRLNPLEGGEVHTSLVNGRPGSAGPSEALRQFTEARYVRLRLQKIRTLHGDLQGRSSQSDASVTKRYFYSIKDISIGGRCVCNGHAINCDTDERRQLARCACVHNTCGDNCDTCCPLYNQKPWRAGNFSDGGVCEKCQCYGHADLCTYDAEVSRKRLSLNTRNEYEGGGVCQGCQHDTQGINCEQCKQGFYRPQGVSPDALRPCQPCECSGPGTTGHCVQDDSQFNLGFFPGACICKDGFHGPRCNRCAKGYRHFPLCEPCPCDRAGSLSEECDGECVCKANVVGPHCDTCAPGHFYLDPRNPAGCTSCYCNGATNSCDAARLAVYTVSQHENWHVTDLLRRRVVAASQEGKSVRIAHDDMATYNAYYWLAPDDYLGTRITSYGQTLSIKVSWIKLRGDTSGQPTRCPDVIVEGAGYRIAYGDRTYRRGKIALLEIPFYEHDWFHFSKDIADIDLDTKPKEYRGRSVSRQEMMEILSSFETLMIRARFHTVQIEGVLHNVFLGYGAEGTAALVTAVERCNCPIGYSGLSCESCEPGYRRVNNTVYGGVCQQCHCNGHVESCDPFTGICGECQHNTVGVNCERCATGYFGDATLGTPDACHACECPLPLGSNHFTPRCIPDLDLGGYKCQCPTGYEGPKCARCADGYFGNPLIPGNFCQPCECNGNIDLRERDSCDRHTGQCLKCVGHTAGWHCEKCKENFYGDPKRGHCLGCGCHKHGSVMAQCDSQSGQCQCRKLHTGRQCDRCISGYGGVDEGCPPCQCNPEGSVSQICDPFTGQCPCKPGVAGRSCNECLPDHYGTLKSGCKRCGCDERGSSSSSCDIVTGQCHCKSNVDGRTCSSCRPGHWGHVSGSGCQQCNCDKRGSISPQCEDATGQCRCRPGVGGPRCDTCLPGYWGFSRQGCKPCDPCGSPGRFCDPSSGRCICPANTEGDRCERCSPGSWDYHASRGCKPCNCSGAGALSRQCDSRTGYCVCKEGYEGEHCGKCKFGFFGFPLCISCSCNMAGTNPLNCDSKGRCQCDDGGQCPCKSNVVGRRCGKCVGGTFGLSVNNPSGCTGCYCFRRTNKCIQAELTWSQLRMWGRRVLTIEYRKPVAGERPFRPPFVVVHPWNTQEICYINLALPGERTLNFEDGETRLNITNQLHVIPGTEGHVTIGSSLLFEAPLYWQLPREFMRDKVRSYNGYLRFKVHSEGDKNFPEHILQSYPLVSLQGNWKLVLEYYSPAISPDGQYEVKLREDYWRLKNKPQKVTREMMMIALQNIQHILIRATDAADATSASLQDVTLDVAAEGFPVSSRVALGVEQCICPANYSGTSCQNPNIGYYRWHKNNYIQSTIIIDLVGESRQCRCNLRSETCDAETGICKNCRDNTMGDHCEVCVTGYYGNPAVGQCKPCACPSLEQNFAETCQADRYAGYICHCRTGYNGDKCDRCDYGYYGRPSQHGGYCQPCGCDPFGSVREGCDQDGVCTCKKGITGRDCSQCAPRHVTSATGCKSCEDGCVNILLDEVEEMIRAATSINVTGYIPAPWPMVREIQNITRILRYQLDRYHSNVDASQELVVEFDLDYYARDLLRKAEQLEVTAKETYPPTAVIKIEAQTILDLIKSLYTQIDDTIAYLKNYAIGETPSISVGGAMLEAEKILKEIQMRNFTKFDIEAEIEISKAKLLLNRIMKMDQENPHIQALQVRIKDIDNKLNELLQRINAANSKTNEAAMVNESNRRRLSRVKEYSAEIKSTRQIVDDQNFNSTQLLKEANKNLINTRINYDDLANLLVDLRNGSNYLEEFEGLLWRLNIEYRDKYVKRAHDHAMELMRESIRLESLFNKTRDVADGPLRAAKAYQRIVDALLSAEGAAKNASLAAETAFKVAYPGDPEESLVRRATLSLHKSQELHSKGEKLKMTLGQLYAELDNQRSALGTTKGILDVTDDRLNALKTLMETQLTSSISSDIQDSLERTQTTHANVQRTLDHVNSIHVNLTIIRERTQELNRIDASLLNEIRDKISAGESHTMKGVRLANNLRKTVDRIENRGNDLRERIEALKRKIKQTRQYASSIRVSLTTNSSGICTRKYRPSLQPSTTTSILLSYAISSSDKNALLMYLGSHNSSDFMAVEMVNRKIEFSWDAGGGAQRITHPLKLLTNTPQVSDDTRWYHITINRIGNIGQLSVTPANIEGPAEVVTPVSNASPPGFSKMDLLPSDILWIGGIPASAQNIVKTNRFAGCLHTLSIDGEHIGLWNFTESEGCGACNEGEELVSRQADEIALGFNGKGYFKGTNRIRIPKQHYSTVLAFKSLDEDALLFLAVNEVKNQFFSIALDNGHVVFTVQFDPQTRLVMKSSKQLNNNENMVQIQATVQNKAIAGARMGRLVVGDQNQLGTVKGGPDLDLSYVPYYFGGVDPEFNKERWSSELILRSLLGCMAGLSVLEEGKNPLTDGQYYGVEQSCPEKPLNDVGFLGQGFIELQSHVLKRESNFGFTFQTMEADALLMLSTFIGQMENSH</sequence>
<dbReference type="InterPro" id="IPR008211">
    <property type="entry name" value="Laminin_N"/>
</dbReference>
<evidence type="ECO:0000256" key="7">
    <source>
        <dbReference type="ARBA" id="ARBA00022889"/>
    </source>
</evidence>
<dbReference type="GO" id="GO:0030334">
    <property type="term" value="P:regulation of cell migration"/>
    <property type="evidence" value="ECO:0007669"/>
    <property type="project" value="InterPro"/>
</dbReference>
<keyword evidence="20" id="KW-1185">Reference proteome</keyword>
<evidence type="ECO:0000259" key="16">
    <source>
        <dbReference type="PROSITE" id="PS50027"/>
    </source>
</evidence>
<dbReference type="PANTHER" id="PTHR10574">
    <property type="entry name" value="NETRIN/LAMININ-RELATED"/>
    <property type="match status" value="1"/>
</dbReference>
<feature type="disulfide bond" evidence="12">
    <location>
        <begin position="976"/>
        <end position="985"/>
    </location>
</feature>
<feature type="disulfide bond" evidence="12">
    <location>
        <begin position="432"/>
        <end position="441"/>
    </location>
</feature>
<dbReference type="GO" id="GO:0007155">
    <property type="term" value="P:cell adhesion"/>
    <property type="evidence" value="ECO:0007669"/>
    <property type="project" value="UniProtKB-KW"/>
</dbReference>
<feature type="domain" description="Laminin EGF-like" evidence="16">
    <location>
        <begin position="1193"/>
        <end position="1250"/>
    </location>
</feature>
<evidence type="ECO:0000256" key="1">
    <source>
        <dbReference type="ARBA" id="ARBA00004302"/>
    </source>
</evidence>
<feature type="disulfide bond" evidence="12">
    <location>
        <begin position="1168"/>
        <end position="1177"/>
    </location>
</feature>
<dbReference type="InterPro" id="IPR050440">
    <property type="entry name" value="Laminin/Netrin_ECM"/>
</dbReference>
<reference evidence="19 20" key="1">
    <citation type="journal article" date="2024" name="BMC Genomics">
        <title>Genome assembly of redclaw crayfish (Cherax quadricarinatus) provides insights into its immune adaptation and hypoxia tolerance.</title>
        <authorList>
            <person name="Liu Z."/>
            <person name="Zheng J."/>
            <person name="Li H."/>
            <person name="Fang K."/>
            <person name="Wang S."/>
            <person name="He J."/>
            <person name="Zhou D."/>
            <person name="Weng S."/>
            <person name="Chi M."/>
            <person name="Gu Z."/>
            <person name="He J."/>
            <person name="Li F."/>
            <person name="Wang M."/>
        </authorList>
    </citation>
    <scope>NUCLEOTIDE SEQUENCE [LARGE SCALE GENOMIC DNA]</scope>
    <source>
        <strain evidence="19">ZL_2023a</strain>
    </source>
</reference>
<evidence type="ECO:0000313" key="19">
    <source>
        <dbReference type="EMBL" id="KAK8738880.1"/>
    </source>
</evidence>
<dbReference type="PROSITE" id="PS50027">
    <property type="entry name" value="EGF_LAM_2"/>
    <property type="match status" value="14"/>
</dbReference>
<dbReference type="SMART" id="SM00282">
    <property type="entry name" value="LamG"/>
    <property type="match status" value="2"/>
</dbReference>
<keyword evidence="3" id="KW-0272">Extracellular matrix</keyword>
<feature type="disulfide bond" evidence="12">
    <location>
        <begin position="1073"/>
        <end position="1082"/>
    </location>
</feature>
<feature type="domain" description="Laminin G" evidence="15">
    <location>
        <begin position="2447"/>
        <end position="2629"/>
    </location>
</feature>
<feature type="disulfide bond" evidence="12">
    <location>
        <begin position="908"/>
        <end position="920"/>
    </location>
</feature>
<feature type="domain" description="Laminin EGF-like" evidence="16">
    <location>
        <begin position="457"/>
        <end position="504"/>
    </location>
</feature>
<dbReference type="SMART" id="SM00136">
    <property type="entry name" value="LamNT"/>
    <property type="match status" value="1"/>
</dbReference>
<evidence type="ECO:0000256" key="5">
    <source>
        <dbReference type="ARBA" id="ARBA00022737"/>
    </source>
</evidence>
<feature type="domain" description="Laminin IV type A" evidence="17">
    <location>
        <begin position="1297"/>
        <end position="1495"/>
    </location>
</feature>
<feature type="disulfide bond" evidence="12">
    <location>
        <begin position="1660"/>
        <end position="1669"/>
    </location>
</feature>
<feature type="domain" description="Laminin G" evidence="15">
    <location>
        <begin position="2245"/>
        <end position="2434"/>
    </location>
</feature>
<feature type="disulfide bond" evidence="12">
    <location>
        <begin position="475"/>
        <end position="484"/>
    </location>
</feature>
<dbReference type="SMART" id="SM00180">
    <property type="entry name" value="EGF_Lam"/>
    <property type="match status" value="17"/>
</dbReference>
<dbReference type="PROSITE" id="PS51117">
    <property type="entry name" value="LAMININ_NTER"/>
    <property type="match status" value="1"/>
</dbReference>
<keyword evidence="8 13" id="KW-0175">Coiled coil</keyword>
<dbReference type="Pfam" id="PF00052">
    <property type="entry name" value="Laminin_B"/>
    <property type="match status" value="2"/>
</dbReference>
<feature type="coiled-coil region" evidence="13">
    <location>
        <begin position="2204"/>
        <end position="2238"/>
    </location>
</feature>
<feature type="signal peptide" evidence="14">
    <location>
        <begin position="1"/>
        <end position="17"/>
    </location>
</feature>
<feature type="disulfide bond" evidence="12">
    <location>
        <begin position="826"/>
        <end position="835"/>
    </location>
</feature>
<feature type="disulfide bond" evidence="12">
    <location>
        <begin position="910"/>
        <end position="927"/>
    </location>
</feature>
<dbReference type="GO" id="GO:0030155">
    <property type="term" value="P:regulation of cell adhesion"/>
    <property type="evidence" value="ECO:0007669"/>
    <property type="project" value="InterPro"/>
</dbReference>
<dbReference type="GO" id="GO:0005201">
    <property type="term" value="F:extracellular matrix structural constituent"/>
    <property type="evidence" value="ECO:0007669"/>
    <property type="project" value="TreeGrafter"/>
</dbReference>
<keyword evidence="2" id="KW-0964">Secreted</keyword>
<name>A0AAW0XGT0_CHEQU</name>
<dbReference type="FunFam" id="2.10.25.10:FF:000074">
    <property type="entry name" value="Laminin subunit alpha"/>
    <property type="match status" value="2"/>
</dbReference>
<feature type="disulfide bond" evidence="12">
    <location>
        <begin position="767"/>
        <end position="776"/>
    </location>
</feature>
<evidence type="ECO:0000256" key="10">
    <source>
        <dbReference type="ARBA" id="ARBA00023180"/>
    </source>
</evidence>
<dbReference type="SMART" id="SM00281">
    <property type="entry name" value="LamB"/>
    <property type="match status" value="2"/>
</dbReference>
<feature type="domain" description="Laminin IV type A" evidence="17">
    <location>
        <begin position="525"/>
        <end position="714"/>
    </location>
</feature>
<feature type="disulfide bond" evidence="12">
    <location>
        <begin position="880"/>
        <end position="889"/>
    </location>
</feature>
<feature type="domain" description="Laminin EGF-like" evidence="16">
    <location>
        <begin position="748"/>
        <end position="797"/>
    </location>
</feature>
<dbReference type="InterPro" id="IPR056863">
    <property type="entry name" value="LMN_ATRN_NET-like_EGF"/>
</dbReference>
<dbReference type="InterPro" id="IPR000742">
    <property type="entry name" value="EGF"/>
</dbReference>
<feature type="domain" description="Laminin EGF-like" evidence="16">
    <location>
        <begin position="1640"/>
        <end position="1685"/>
    </location>
</feature>
<dbReference type="FunFam" id="2.10.25.10:FF:000106">
    <property type="entry name" value="Heparan sulfate proteoglycan 2"/>
    <property type="match status" value="1"/>
</dbReference>
<feature type="disulfide bond" evidence="12">
    <location>
        <begin position="1119"/>
        <end position="1128"/>
    </location>
</feature>
<keyword evidence="9 12" id="KW-1015">Disulfide bond</keyword>
<feature type="domain" description="Laminin EGF-like" evidence="16">
    <location>
        <begin position="798"/>
        <end position="855"/>
    </location>
</feature>
<feature type="disulfide bond" evidence="12">
    <location>
        <begin position="955"/>
        <end position="967"/>
    </location>
</feature>
<feature type="domain" description="Laminin EGF-like" evidence="16">
    <location>
        <begin position="955"/>
        <end position="1002"/>
    </location>
</feature>
<dbReference type="Gene3D" id="2.10.25.10">
    <property type="entry name" value="Laminin"/>
    <property type="match status" value="16"/>
</dbReference>
<evidence type="ECO:0000259" key="18">
    <source>
        <dbReference type="PROSITE" id="PS51117"/>
    </source>
</evidence>
<dbReference type="GO" id="GO:0005102">
    <property type="term" value="F:signaling receptor binding"/>
    <property type="evidence" value="ECO:0007669"/>
    <property type="project" value="InterPro"/>
</dbReference>
<dbReference type="CDD" id="cd00055">
    <property type="entry name" value="EGF_Lam"/>
    <property type="match status" value="16"/>
</dbReference>
<proteinExistence type="predicted"/>
<evidence type="ECO:0000256" key="13">
    <source>
        <dbReference type="SAM" id="Coils"/>
    </source>
</evidence>
<feature type="disulfide bond" evidence="12">
    <location>
        <begin position="1147"/>
        <end position="1159"/>
    </location>
</feature>
<dbReference type="Gene3D" id="2.60.120.200">
    <property type="match status" value="3"/>
</dbReference>
<protein>
    <recommendedName>
        <fullName evidence="21">Laminin subunit alpha-2</fullName>
    </recommendedName>
</protein>
<feature type="domain" description="Laminin EGF-like" evidence="16">
    <location>
        <begin position="403"/>
        <end position="456"/>
    </location>
</feature>
<evidence type="ECO:0000256" key="3">
    <source>
        <dbReference type="ARBA" id="ARBA00022530"/>
    </source>
</evidence>
<feature type="disulfide bond" evidence="12">
    <location>
        <begin position="1557"/>
        <end position="1566"/>
    </location>
</feature>
<dbReference type="FunFam" id="2.10.25.10:FF:000090">
    <property type="entry name" value="laminin subunit alpha"/>
    <property type="match status" value="1"/>
</dbReference>
<feature type="disulfide bond" evidence="12">
    <location>
        <begin position="1149"/>
        <end position="1166"/>
    </location>
</feature>
<dbReference type="PROSITE" id="PS00022">
    <property type="entry name" value="EGF_1"/>
    <property type="match status" value="1"/>
</dbReference>
<evidence type="ECO:0008006" key="21">
    <source>
        <dbReference type="Google" id="ProtNLM"/>
    </source>
</evidence>
<feature type="domain" description="Laminin EGF-like" evidence="16">
    <location>
        <begin position="856"/>
        <end position="907"/>
    </location>
</feature>
<feature type="disulfide bond" evidence="12">
    <location>
        <begin position="1640"/>
        <end position="1652"/>
    </location>
</feature>
<dbReference type="PROSITE" id="PS01248">
    <property type="entry name" value="EGF_LAM_1"/>
    <property type="match status" value="6"/>
</dbReference>
<dbReference type="PROSITE" id="PS51115">
    <property type="entry name" value="LAMININ_IVA"/>
    <property type="match status" value="2"/>
</dbReference>
<feature type="disulfide bond" evidence="12">
    <location>
        <begin position="957"/>
        <end position="974"/>
    </location>
</feature>
<feature type="disulfide bond" evidence="12">
    <location>
        <begin position="1052"/>
        <end position="1064"/>
    </location>
</feature>
<evidence type="ECO:0000256" key="6">
    <source>
        <dbReference type="ARBA" id="ARBA00022869"/>
    </source>
</evidence>
<feature type="domain" description="Laminin EGF-like" evidence="16">
    <location>
        <begin position="1003"/>
        <end position="1051"/>
    </location>
</feature>